<protein>
    <recommendedName>
        <fullName evidence="4">PGG domain-containing protein</fullName>
    </recommendedName>
</protein>
<dbReference type="PANTHER" id="PTHR24128">
    <property type="entry name" value="HOMEOBOX PROTEIN WARIAI"/>
    <property type="match status" value="1"/>
</dbReference>
<dbReference type="Pfam" id="PF13962">
    <property type="entry name" value="PGG"/>
    <property type="match status" value="1"/>
</dbReference>
<keyword evidence="3" id="KW-0812">Transmembrane</keyword>
<accession>A0AAP0WLX3</accession>
<evidence type="ECO:0000313" key="5">
    <source>
        <dbReference type="EMBL" id="KAK9273608.1"/>
    </source>
</evidence>
<feature type="repeat" description="ANK" evidence="1">
    <location>
        <begin position="107"/>
        <end position="139"/>
    </location>
</feature>
<organism evidence="5 6">
    <name type="scientific">Liquidambar formosana</name>
    <name type="common">Formosan gum</name>
    <dbReference type="NCBI Taxonomy" id="63359"/>
    <lineage>
        <taxon>Eukaryota</taxon>
        <taxon>Viridiplantae</taxon>
        <taxon>Streptophyta</taxon>
        <taxon>Embryophyta</taxon>
        <taxon>Tracheophyta</taxon>
        <taxon>Spermatophyta</taxon>
        <taxon>Magnoliopsida</taxon>
        <taxon>eudicotyledons</taxon>
        <taxon>Gunneridae</taxon>
        <taxon>Pentapetalae</taxon>
        <taxon>Saxifragales</taxon>
        <taxon>Altingiaceae</taxon>
        <taxon>Liquidambar</taxon>
    </lineage>
</organism>
<gene>
    <name evidence="5" type="ORF">L1049_018418</name>
</gene>
<feature type="compositionally biased region" description="Low complexity" evidence="2">
    <location>
        <begin position="284"/>
        <end position="293"/>
    </location>
</feature>
<evidence type="ECO:0000313" key="6">
    <source>
        <dbReference type="Proteomes" id="UP001415857"/>
    </source>
</evidence>
<evidence type="ECO:0000259" key="4">
    <source>
        <dbReference type="Pfam" id="PF13962"/>
    </source>
</evidence>
<feature type="transmembrane region" description="Helical" evidence="3">
    <location>
        <begin position="352"/>
        <end position="375"/>
    </location>
</feature>
<dbReference type="InterPro" id="IPR026961">
    <property type="entry name" value="PGG_dom"/>
</dbReference>
<dbReference type="EMBL" id="JBBPBK010000012">
    <property type="protein sequence ID" value="KAK9273608.1"/>
    <property type="molecule type" value="Genomic_DNA"/>
</dbReference>
<evidence type="ECO:0000256" key="1">
    <source>
        <dbReference type="PROSITE-ProRule" id="PRU00023"/>
    </source>
</evidence>
<comment type="caution">
    <text evidence="5">The sequence shown here is derived from an EMBL/GenBank/DDBJ whole genome shotgun (WGS) entry which is preliminary data.</text>
</comment>
<feature type="transmembrane region" description="Helical" evidence="3">
    <location>
        <begin position="381"/>
        <end position="401"/>
    </location>
</feature>
<evidence type="ECO:0000256" key="2">
    <source>
        <dbReference type="SAM" id="MobiDB-lite"/>
    </source>
</evidence>
<feature type="repeat" description="ANK" evidence="1">
    <location>
        <begin position="175"/>
        <end position="198"/>
    </location>
</feature>
<name>A0AAP0WLX3_LIQFO</name>
<keyword evidence="6" id="KW-1185">Reference proteome</keyword>
<sequence length="469" mass="52162">MRHFISIIQIYEWPTVFPPLPEINIFHKTNKSLSPHFMDPRLSKAALLGDVVALKALLEEDPLILEKVALLPFAETPLHVAALAGKIDFVKEMISRKPSFARELNQDGFTPLHIAAAIGNIEIVRELLTLGGDLCLLKDKGGRNPLHYAAIKGRIDVIEELLSKCWQAIKEVTTGGESALHLAVKNNQFEALKVLVEKLECYDDGGEVMNGKDKEGNTILQLAVATKQLQVLDLLKNQTKLDKEIIEALPQDHQVESGTDIMMPQPSQTDKKITTKKSKKSEQADAQSTQDQSDSIWSEVEEMILVVASLIATVTYQAGLAPPQTIWKEDMKFDSKCIFHRSKHTSSPCPDVTYFLFMAFNTAGFFSAVCLIFFFRNKSTVQVLLPISLISMIATYMTLSITMSPNGLSLFIIYLVTLLIFVYCILAVEVVKEIVHSVFLSMAGKFSGILVSVRRKRKSSPADVAKEDP</sequence>
<feature type="repeat" description="ANK" evidence="1">
    <location>
        <begin position="141"/>
        <end position="164"/>
    </location>
</feature>
<proteinExistence type="predicted"/>
<dbReference type="AlphaFoldDB" id="A0AAP0WLX3"/>
<evidence type="ECO:0000256" key="3">
    <source>
        <dbReference type="SAM" id="Phobius"/>
    </source>
</evidence>
<keyword evidence="3" id="KW-0472">Membrane</keyword>
<dbReference type="PANTHER" id="PTHR24128:SF83">
    <property type="entry name" value="PGG DOMAIN-CONTAINING PROTEIN"/>
    <property type="match status" value="1"/>
</dbReference>
<dbReference type="InterPro" id="IPR002110">
    <property type="entry name" value="Ankyrin_rpt"/>
</dbReference>
<dbReference type="SUPFAM" id="SSF48403">
    <property type="entry name" value="Ankyrin repeat"/>
    <property type="match status" value="1"/>
</dbReference>
<keyword evidence="1" id="KW-0040">ANK repeat</keyword>
<feature type="region of interest" description="Disordered" evidence="2">
    <location>
        <begin position="255"/>
        <end position="293"/>
    </location>
</feature>
<keyword evidence="3" id="KW-1133">Transmembrane helix</keyword>
<feature type="transmembrane region" description="Helical" evidence="3">
    <location>
        <begin position="408"/>
        <end position="428"/>
    </location>
</feature>
<feature type="domain" description="PGG" evidence="4">
    <location>
        <begin position="299"/>
        <end position="401"/>
    </location>
</feature>
<dbReference type="Proteomes" id="UP001415857">
    <property type="component" value="Unassembled WGS sequence"/>
</dbReference>
<dbReference type="InterPro" id="IPR036770">
    <property type="entry name" value="Ankyrin_rpt-contain_sf"/>
</dbReference>
<reference evidence="5 6" key="1">
    <citation type="journal article" date="2024" name="Plant J.">
        <title>Genome sequences and population genomics reveal climatic adaptation and genomic divergence between two closely related sweetgum species.</title>
        <authorList>
            <person name="Xu W.Q."/>
            <person name="Ren C.Q."/>
            <person name="Zhang X.Y."/>
            <person name="Comes H.P."/>
            <person name="Liu X.H."/>
            <person name="Li Y.G."/>
            <person name="Kettle C.J."/>
            <person name="Jalonen R."/>
            <person name="Gaisberger H."/>
            <person name="Ma Y.Z."/>
            <person name="Qiu Y.X."/>
        </authorList>
    </citation>
    <scope>NUCLEOTIDE SEQUENCE [LARGE SCALE GENOMIC DNA]</scope>
    <source>
        <strain evidence="5">Hangzhou</strain>
    </source>
</reference>
<dbReference type="SMART" id="SM00248">
    <property type="entry name" value="ANK"/>
    <property type="match status" value="5"/>
</dbReference>
<dbReference type="PROSITE" id="PS50088">
    <property type="entry name" value="ANK_REPEAT"/>
    <property type="match status" value="3"/>
</dbReference>
<dbReference type="Pfam" id="PF12796">
    <property type="entry name" value="Ank_2"/>
    <property type="match status" value="2"/>
</dbReference>
<dbReference type="Gene3D" id="1.25.40.20">
    <property type="entry name" value="Ankyrin repeat-containing domain"/>
    <property type="match status" value="1"/>
</dbReference>
<dbReference type="PROSITE" id="PS50297">
    <property type="entry name" value="ANK_REP_REGION"/>
    <property type="match status" value="3"/>
</dbReference>